<name>A0A426TR79_9CHLR</name>
<dbReference type="EMBL" id="RSAS01000901">
    <property type="protein sequence ID" value="RRR65898.1"/>
    <property type="molecule type" value="Genomic_DNA"/>
</dbReference>
<evidence type="ECO:0000259" key="2">
    <source>
        <dbReference type="Pfam" id="PF10882"/>
    </source>
</evidence>
<dbReference type="Proteomes" id="UP000280307">
    <property type="component" value="Unassembled WGS sequence"/>
</dbReference>
<organism evidence="3 4">
    <name type="scientific">Candidatus Viridilinea halotolerans</name>
    <dbReference type="NCBI Taxonomy" id="2491704"/>
    <lineage>
        <taxon>Bacteria</taxon>
        <taxon>Bacillati</taxon>
        <taxon>Chloroflexota</taxon>
        <taxon>Chloroflexia</taxon>
        <taxon>Chloroflexales</taxon>
        <taxon>Chloroflexineae</taxon>
        <taxon>Oscillochloridaceae</taxon>
        <taxon>Candidatus Viridilinea</taxon>
    </lineage>
</organism>
<evidence type="ECO:0000313" key="3">
    <source>
        <dbReference type="EMBL" id="RRR65898.1"/>
    </source>
</evidence>
<dbReference type="AlphaFoldDB" id="A0A426TR79"/>
<feature type="transmembrane region" description="Helical" evidence="1">
    <location>
        <begin position="12"/>
        <end position="31"/>
    </location>
</feature>
<feature type="transmembrane region" description="Helical" evidence="1">
    <location>
        <begin position="51"/>
        <end position="73"/>
    </location>
</feature>
<feature type="transmembrane region" description="Helical" evidence="1">
    <location>
        <begin position="280"/>
        <end position="300"/>
    </location>
</feature>
<gene>
    <name evidence="3" type="ORF">EI684_21840</name>
</gene>
<sequence length="301" mass="32918">MRRWKPQATWRMGAAVAALIVAAAGLLAVLLPLRGLFGLALEAWPIDGALFWRTVAGLALGLLTAVVTYRVAATFTLAYTMDRNGLYINWLGNRVVVPIHTITHIDRGLGAIQSSIRPALGLGYLHGTMRLDDGRTLHRFSTLPLNRALVVHTETALYALAPKAADAFLQELEQRRRLGPIQPLQASFVAGRIFGYTFWLDGMVQATLLLATLINLMLLGWLMHAYPALPQFIDLHRDASGILVPRHQILFLPLAGLAMALVNVALGMAIYRQLPVGARLLQSGTVLVQLLFGIAALTLLW</sequence>
<feature type="domain" description="Bacterial Pleckstrin homology" evidence="2">
    <location>
        <begin position="78"/>
        <end position="175"/>
    </location>
</feature>
<evidence type="ECO:0000256" key="1">
    <source>
        <dbReference type="SAM" id="Phobius"/>
    </source>
</evidence>
<dbReference type="InterPro" id="IPR027783">
    <property type="entry name" value="Bacterial_PH-related"/>
</dbReference>
<evidence type="ECO:0000313" key="4">
    <source>
        <dbReference type="Proteomes" id="UP000280307"/>
    </source>
</evidence>
<comment type="caution">
    <text evidence="3">The sequence shown here is derived from an EMBL/GenBank/DDBJ whole genome shotgun (WGS) entry which is preliminary data.</text>
</comment>
<keyword evidence="1" id="KW-0812">Transmembrane</keyword>
<dbReference type="Pfam" id="PF10882">
    <property type="entry name" value="bPH_5"/>
    <property type="match status" value="1"/>
</dbReference>
<feature type="transmembrane region" description="Helical" evidence="1">
    <location>
        <begin position="206"/>
        <end position="229"/>
    </location>
</feature>
<keyword evidence="1" id="KW-1133">Transmembrane helix</keyword>
<reference evidence="3 4" key="1">
    <citation type="submission" date="2018-12" db="EMBL/GenBank/DDBJ databases">
        <title>Genome Sequence of Candidatus Viridilinea halotolerans isolated from saline sulfide-rich spring.</title>
        <authorList>
            <person name="Grouzdev D.S."/>
            <person name="Burganskaya E.I."/>
            <person name="Krutkina M.S."/>
            <person name="Sukhacheva M.V."/>
            <person name="Gorlenko V.M."/>
        </authorList>
    </citation>
    <scope>NUCLEOTIDE SEQUENCE [LARGE SCALE GENOMIC DNA]</scope>
    <source>
        <strain evidence="3">Chok-6</strain>
    </source>
</reference>
<keyword evidence="1" id="KW-0472">Membrane</keyword>
<protein>
    <recommendedName>
        <fullName evidence="2">Bacterial Pleckstrin homology domain-containing protein</fullName>
    </recommendedName>
</protein>
<feature type="transmembrane region" description="Helical" evidence="1">
    <location>
        <begin position="250"/>
        <end position="274"/>
    </location>
</feature>
<accession>A0A426TR79</accession>
<proteinExistence type="predicted"/>